<dbReference type="GeneID" id="64659995"/>
<dbReference type="AlphaFoldDB" id="A0AAD4DYY9"/>
<feature type="region of interest" description="Disordered" evidence="1">
    <location>
        <begin position="274"/>
        <end position="337"/>
    </location>
</feature>
<evidence type="ECO:0000313" key="2">
    <source>
        <dbReference type="EMBL" id="KAG1896542.1"/>
    </source>
</evidence>
<feature type="compositionally biased region" description="Basic residues" evidence="1">
    <location>
        <begin position="316"/>
        <end position="337"/>
    </location>
</feature>
<dbReference type="Proteomes" id="UP001195769">
    <property type="component" value="Unassembled WGS sequence"/>
</dbReference>
<keyword evidence="3" id="KW-1185">Reference proteome</keyword>
<organism evidence="2 3">
    <name type="scientific">Suillus fuscotomentosus</name>
    <dbReference type="NCBI Taxonomy" id="1912939"/>
    <lineage>
        <taxon>Eukaryota</taxon>
        <taxon>Fungi</taxon>
        <taxon>Dikarya</taxon>
        <taxon>Basidiomycota</taxon>
        <taxon>Agaricomycotina</taxon>
        <taxon>Agaricomycetes</taxon>
        <taxon>Agaricomycetidae</taxon>
        <taxon>Boletales</taxon>
        <taxon>Suillineae</taxon>
        <taxon>Suillaceae</taxon>
        <taxon>Suillus</taxon>
    </lineage>
</organism>
<evidence type="ECO:0000313" key="3">
    <source>
        <dbReference type="Proteomes" id="UP001195769"/>
    </source>
</evidence>
<gene>
    <name evidence="2" type="ORF">F5891DRAFT_1175124</name>
</gene>
<reference evidence="2" key="1">
    <citation type="journal article" date="2020" name="New Phytol.">
        <title>Comparative genomics reveals dynamic genome evolution in host specialist ectomycorrhizal fungi.</title>
        <authorList>
            <person name="Lofgren L.A."/>
            <person name="Nguyen N.H."/>
            <person name="Vilgalys R."/>
            <person name="Ruytinx J."/>
            <person name="Liao H.L."/>
            <person name="Branco S."/>
            <person name="Kuo A."/>
            <person name="LaButti K."/>
            <person name="Lipzen A."/>
            <person name="Andreopoulos W."/>
            <person name="Pangilinan J."/>
            <person name="Riley R."/>
            <person name="Hundley H."/>
            <person name="Na H."/>
            <person name="Barry K."/>
            <person name="Grigoriev I.V."/>
            <person name="Stajich J.E."/>
            <person name="Kennedy P.G."/>
        </authorList>
    </citation>
    <scope>NUCLEOTIDE SEQUENCE</scope>
    <source>
        <strain evidence="2">FC203</strain>
    </source>
</reference>
<protein>
    <submittedName>
        <fullName evidence="2">Uncharacterized protein</fullName>
    </submittedName>
</protein>
<feature type="compositionally biased region" description="Polar residues" evidence="1">
    <location>
        <begin position="153"/>
        <end position="162"/>
    </location>
</feature>
<proteinExistence type="predicted"/>
<feature type="compositionally biased region" description="Polar residues" evidence="1">
    <location>
        <begin position="275"/>
        <end position="315"/>
    </location>
</feature>
<name>A0AAD4DYY9_9AGAM</name>
<dbReference type="EMBL" id="JABBWK010000054">
    <property type="protein sequence ID" value="KAG1896542.1"/>
    <property type="molecule type" value="Genomic_DNA"/>
</dbReference>
<accession>A0AAD4DYY9</accession>
<sequence>MSNHQALVETLLMKSILGQELVNTKFHMFSGRRSTNLLLEDEEEVKANHTPPSDVTTVLEGNISESEDHEDDDSLVVADTMCESDALAGPPQVETLITLTPIHINHKYYRNFHTRARHGIENVESALAQLYLYTDKISFSPLKSQGPPKTDAETPNPSTSWPCSPKSMYRLASKVRLDSLRDQAFRAIRSSLDAGNILQELSSSFTSKYPAILQMNVEVLLQHIASIPVIQNIPSLLRRINDSQLPHGADIIIDLYQKFLLQYHPQAFALANAPIGSTSPPQRTDSVLNTPIGSTSPPQRTDSALNAPIGSTSPLRKTHNASKANRGPRKNYHASYW</sequence>
<feature type="region of interest" description="Disordered" evidence="1">
    <location>
        <begin position="142"/>
        <end position="163"/>
    </location>
</feature>
<dbReference type="RefSeq" id="XP_041222118.1">
    <property type="nucleotide sequence ID" value="XM_041365697.1"/>
</dbReference>
<comment type="caution">
    <text evidence="2">The sequence shown here is derived from an EMBL/GenBank/DDBJ whole genome shotgun (WGS) entry which is preliminary data.</text>
</comment>
<evidence type="ECO:0000256" key="1">
    <source>
        <dbReference type="SAM" id="MobiDB-lite"/>
    </source>
</evidence>